<dbReference type="AlphaFoldDB" id="A0A132AGG3"/>
<dbReference type="GO" id="GO:0005634">
    <property type="term" value="C:nucleus"/>
    <property type="evidence" value="ECO:0007669"/>
    <property type="project" value="UniProtKB-SubCell"/>
</dbReference>
<evidence type="ECO:0000256" key="2">
    <source>
        <dbReference type="ARBA" id="ARBA00023242"/>
    </source>
</evidence>
<dbReference type="PANTHER" id="PTHR13129">
    <property type="entry name" value="VPRBP PROTEIN-RELATED"/>
    <property type="match status" value="1"/>
</dbReference>
<dbReference type="InterPro" id="IPR015943">
    <property type="entry name" value="WD40/YVTN_repeat-like_dom_sf"/>
</dbReference>
<protein>
    <submittedName>
        <fullName evidence="3">Uncharacterized protein</fullName>
    </submittedName>
</protein>
<dbReference type="SUPFAM" id="SSF50978">
    <property type="entry name" value="WD40 repeat-like"/>
    <property type="match status" value="1"/>
</dbReference>
<dbReference type="PANTHER" id="PTHR13129:SF4">
    <property type="entry name" value="DDB1- AND CUL4-ASSOCIATED FACTOR 1"/>
    <property type="match status" value="1"/>
</dbReference>
<evidence type="ECO:0000256" key="1">
    <source>
        <dbReference type="ARBA" id="ARBA00004123"/>
    </source>
</evidence>
<dbReference type="Proteomes" id="UP000616769">
    <property type="component" value="Unassembled WGS sequence"/>
</dbReference>
<sequence>MCQDKVIGTRDYAANLYDLNALKLVRKFEDENYSNKYIKNMATFHPDDFLILNDGVLWDVRQKYPLHKFDKFNEIINGIFHPNGLEIVSSSEIWDLKTKKLLKTVPALSQSRIKFNDQGKVIYAIL</sequence>
<organism evidence="3 4">
    <name type="scientific">Sarcoptes scabiei</name>
    <name type="common">Itch mite</name>
    <name type="synonym">Acarus scabiei</name>
    <dbReference type="NCBI Taxonomy" id="52283"/>
    <lineage>
        <taxon>Eukaryota</taxon>
        <taxon>Metazoa</taxon>
        <taxon>Ecdysozoa</taxon>
        <taxon>Arthropoda</taxon>
        <taxon>Chelicerata</taxon>
        <taxon>Arachnida</taxon>
        <taxon>Acari</taxon>
        <taxon>Acariformes</taxon>
        <taxon>Sarcoptiformes</taxon>
        <taxon>Astigmata</taxon>
        <taxon>Psoroptidia</taxon>
        <taxon>Sarcoptoidea</taxon>
        <taxon>Sarcoptidae</taxon>
        <taxon>Sarcoptinae</taxon>
        <taxon>Sarcoptes</taxon>
    </lineage>
</organism>
<keyword evidence="2" id="KW-0539">Nucleus</keyword>
<dbReference type="Gene3D" id="2.130.10.10">
    <property type="entry name" value="YVTN repeat-like/Quinoprotein amine dehydrogenase"/>
    <property type="match status" value="1"/>
</dbReference>
<dbReference type="OrthoDB" id="27563at2759"/>
<evidence type="ECO:0000313" key="4">
    <source>
        <dbReference type="Proteomes" id="UP000616769"/>
    </source>
</evidence>
<dbReference type="GO" id="GO:0016567">
    <property type="term" value="P:protein ubiquitination"/>
    <property type="evidence" value="ECO:0007669"/>
    <property type="project" value="InterPro"/>
</dbReference>
<dbReference type="InterPro" id="IPR033270">
    <property type="entry name" value="VPRBP/DCAF1"/>
</dbReference>
<dbReference type="GO" id="GO:0080008">
    <property type="term" value="C:Cul4-RING E3 ubiquitin ligase complex"/>
    <property type="evidence" value="ECO:0007669"/>
    <property type="project" value="TreeGrafter"/>
</dbReference>
<gene>
    <name evidence="3" type="ORF">QR98_0084450</name>
</gene>
<proteinExistence type="predicted"/>
<dbReference type="VEuPathDB" id="VectorBase:SSCA002364"/>
<reference evidence="3 4" key="1">
    <citation type="journal article" date="2015" name="Parasit. Vectors">
        <title>Draft genome of the scabies mite.</title>
        <authorList>
            <person name="Rider S.D.Jr."/>
            <person name="Morgan M.S."/>
            <person name="Arlian L.G."/>
        </authorList>
    </citation>
    <scope>NUCLEOTIDE SEQUENCE [LARGE SCALE GENOMIC DNA]</scope>
    <source>
        <strain evidence="3">Arlian Lab</strain>
    </source>
</reference>
<accession>A0A132AGG3</accession>
<evidence type="ECO:0000313" key="3">
    <source>
        <dbReference type="EMBL" id="KPM09899.1"/>
    </source>
</evidence>
<dbReference type="InterPro" id="IPR036322">
    <property type="entry name" value="WD40_repeat_dom_sf"/>
</dbReference>
<comment type="caution">
    <text evidence="3">The sequence shown here is derived from an EMBL/GenBank/DDBJ whole genome shotgun (WGS) entry which is preliminary data.</text>
</comment>
<comment type="subcellular location">
    <subcellularLocation>
        <location evidence="1">Nucleus</location>
    </subcellularLocation>
</comment>
<name>A0A132AGG3_SARSC</name>
<dbReference type="EMBL" id="JXLN01014223">
    <property type="protein sequence ID" value="KPM09899.1"/>
    <property type="molecule type" value="Genomic_DNA"/>
</dbReference>